<gene>
    <name evidence="2" type="ORF">HCN52_09525</name>
</gene>
<evidence type="ECO:0000313" key="2">
    <source>
        <dbReference type="EMBL" id="NJQ15181.1"/>
    </source>
</evidence>
<accession>A0ABX1C7N4</accession>
<dbReference type="InterPro" id="IPR036366">
    <property type="entry name" value="PGBDSf"/>
</dbReference>
<dbReference type="SUPFAM" id="SSF47090">
    <property type="entry name" value="PGBD-like"/>
    <property type="match status" value="1"/>
</dbReference>
<name>A0ABX1C7N4_9ACTN</name>
<dbReference type="RefSeq" id="WP_168087959.1">
    <property type="nucleotide sequence ID" value="NZ_BHZH01000238.1"/>
</dbReference>
<sequence>MRTYRITRTLACLTIATAITVGGSATAGAATAQPAERTVTASDTVVPFTVNNLGLSATEARKLQRWLRGWGYTGSLDGQLGTNSWKAMQRWLKSEWGYTDAIDGIVGPNTIKALQRRLRDGGSGYRGPIDGIAGPDTRAAFNRFVEALHV</sequence>
<dbReference type="Gene3D" id="1.10.101.10">
    <property type="entry name" value="PGBD-like superfamily/PGBD"/>
    <property type="match status" value="1"/>
</dbReference>
<evidence type="ECO:0000256" key="1">
    <source>
        <dbReference type="SAM" id="SignalP"/>
    </source>
</evidence>
<reference evidence="2 3" key="1">
    <citation type="submission" date="2020-03" db="EMBL/GenBank/DDBJ databases">
        <title>Draft genome of Streptomyces sp. ventii, isolated from the Axial Seamount in the Pacific Ocean, and resequencing of the two type strains Streptomyces lonarensis strain NCL 716 and Streptomyces bohaiensis strain 11A07.</title>
        <authorList>
            <person name="Loughran R.M."/>
            <person name="Pfannmuller K.M."/>
            <person name="Wasson B.J."/>
            <person name="Deadmond M.C."/>
            <person name="Paddock B.E."/>
            <person name="Koyack M.J."/>
            <person name="Gallegos D.A."/>
            <person name="Mitchell E.A."/>
            <person name="Ushijima B."/>
            <person name="Saw J.H."/>
            <person name="Mcphail K.L."/>
            <person name="Videau P."/>
        </authorList>
    </citation>
    <scope>NUCLEOTIDE SEQUENCE [LARGE SCALE GENOMIC DNA]</scope>
    <source>
        <strain evidence="2 3">11A07</strain>
    </source>
</reference>
<feature type="chain" id="PRO_5045814256" evidence="1">
    <location>
        <begin position="28"/>
        <end position="150"/>
    </location>
</feature>
<dbReference type="InterPro" id="IPR036365">
    <property type="entry name" value="PGBD-like_sf"/>
</dbReference>
<proteinExistence type="predicted"/>
<feature type="signal peptide" evidence="1">
    <location>
        <begin position="1"/>
        <end position="27"/>
    </location>
</feature>
<dbReference type="EMBL" id="JAAVJC010000057">
    <property type="protein sequence ID" value="NJQ15181.1"/>
    <property type="molecule type" value="Genomic_DNA"/>
</dbReference>
<protein>
    <submittedName>
        <fullName evidence="2">Peptidoglycan-binding protein</fullName>
    </submittedName>
</protein>
<evidence type="ECO:0000313" key="3">
    <source>
        <dbReference type="Proteomes" id="UP000727056"/>
    </source>
</evidence>
<comment type="caution">
    <text evidence="2">The sequence shown here is derived from an EMBL/GenBank/DDBJ whole genome shotgun (WGS) entry which is preliminary data.</text>
</comment>
<keyword evidence="1" id="KW-0732">Signal</keyword>
<dbReference type="Proteomes" id="UP000727056">
    <property type="component" value="Unassembled WGS sequence"/>
</dbReference>
<organism evidence="2 3">
    <name type="scientific">Streptomyces bohaiensis</name>
    <dbReference type="NCBI Taxonomy" id="1431344"/>
    <lineage>
        <taxon>Bacteria</taxon>
        <taxon>Bacillati</taxon>
        <taxon>Actinomycetota</taxon>
        <taxon>Actinomycetes</taxon>
        <taxon>Kitasatosporales</taxon>
        <taxon>Streptomycetaceae</taxon>
        <taxon>Streptomyces</taxon>
    </lineage>
</organism>
<keyword evidence="3" id="KW-1185">Reference proteome</keyword>